<dbReference type="EMBL" id="LHCI01000106">
    <property type="protein sequence ID" value="KOX89038.1"/>
    <property type="molecule type" value="Genomic_DNA"/>
</dbReference>
<reference evidence="3" key="1">
    <citation type="submission" date="2015-07" db="EMBL/GenBank/DDBJ databases">
        <authorList>
            <person name="Zylicz-Stachula A."/>
            <person name="Jezewska-Frackowiak J."/>
            <person name="Czajkowska E."/>
            <person name="Skowron P.M."/>
        </authorList>
    </citation>
    <scope>NUCLEOTIDE SEQUENCE [LARGE SCALE GENOMIC DNA]</scope>
    <source>
        <strain evidence="3">ATCC 25104 / DSM 625 / JCM 10724 / NBRC 103206 / NCIMB 11243 / YT-1</strain>
    </source>
</reference>
<accession>A0A0M9AD90</accession>
<evidence type="ECO:0000313" key="2">
    <source>
        <dbReference type="EMBL" id="KOX89038.1"/>
    </source>
</evidence>
<gene>
    <name evidence="2" type="ORF">BVI061214_00185</name>
</gene>
<feature type="transmembrane region" description="Helical" evidence="1">
    <location>
        <begin position="7"/>
        <end position="24"/>
    </location>
</feature>
<comment type="caution">
    <text evidence="2">The sequence shown here is derived from an EMBL/GenBank/DDBJ whole genome shotgun (WGS) entry which is preliminary data.</text>
</comment>
<dbReference type="PATRIC" id="fig|271.14.peg.275"/>
<protein>
    <submittedName>
        <fullName evidence="2">Uncharacterized protein</fullName>
    </submittedName>
</protein>
<organism evidence="2 3">
    <name type="scientific">Thermus aquaticus</name>
    <dbReference type="NCBI Taxonomy" id="271"/>
    <lineage>
        <taxon>Bacteria</taxon>
        <taxon>Thermotogati</taxon>
        <taxon>Deinococcota</taxon>
        <taxon>Deinococci</taxon>
        <taxon>Thermales</taxon>
        <taxon>Thermaceae</taxon>
        <taxon>Thermus</taxon>
    </lineage>
</organism>
<sequence>MEPNRLSKALSLLGIALYAYFLWFRPSQEGIALGLGLALGGAAFGYGEKPFPVPFFLGLFALLGLLQVFYGHPLLFLLGGLVGMGAPYLAYRLRKPAK</sequence>
<dbReference type="AlphaFoldDB" id="A0A0M9AD90"/>
<proteinExistence type="predicted"/>
<feature type="transmembrane region" description="Helical" evidence="1">
    <location>
        <begin position="76"/>
        <end position="93"/>
    </location>
</feature>
<feature type="transmembrane region" description="Helical" evidence="1">
    <location>
        <begin position="30"/>
        <end position="46"/>
    </location>
</feature>
<keyword evidence="1" id="KW-0472">Membrane</keyword>
<keyword evidence="1" id="KW-1133">Transmembrane helix</keyword>
<dbReference type="RefSeq" id="WP_053766967.1">
    <property type="nucleotide sequence ID" value="NZ_LHCI01000106.1"/>
</dbReference>
<keyword evidence="1" id="KW-0812">Transmembrane</keyword>
<dbReference type="Proteomes" id="UP000037685">
    <property type="component" value="Unassembled WGS sequence"/>
</dbReference>
<name>A0A0M9AD90_THEAQ</name>
<evidence type="ECO:0000313" key="3">
    <source>
        <dbReference type="Proteomes" id="UP000037685"/>
    </source>
</evidence>
<evidence type="ECO:0000256" key="1">
    <source>
        <dbReference type="SAM" id="Phobius"/>
    </source>
</evidence>